<dbReference type="AlphaFoldDB" id="A0A177C2D9"/>
<sequence length="543" mass="61677">YCSKECQNAAWPFHKAICKSRLLKNSYKPRWQIEKRIPEFMGGPPLAHFGSPQYLWGNIPAIDLLKVAENEGDEAIMQQDVSLLFAASGDLRNVVKTIISLPEKCLGSCKAVINDRNTTVVIRNALLLLVAFQFEPEVATPIMLHLWYSAMLPPKIVKALQKGILPCIRNVCDKIKAKLDNSIQAKTFVHGKGSIRLVLKKSEWIALAKTLMPSKELTAPIAQTIRRKITQARVDHIDRSLYRMPLGRRAGAIDFREHGVLLPYGVSRKEFTVPNPTFFADQTWPMKDDADPLDGWSYVEYMKFAPIAKNDAYGAFFFYLRHLLLAFCKRIRIFTISFQLLATDAVDLPNYLTDIKFDRIEVSNICDRCYIGPHRTLSIFSPLLKPKTQNPRAALLLLFLNAVGDEDDQNVTRAIRAHRGRLMKKYFNYMEPCLVNAALGEGGLASMQYITTPEVVLLTDAMTYWDDFDVNFARFLKNADPASQKPIALKDLAANYGLRIKDKHTIMPPWPYRASENMTREEFDVLLAESTGGHERYVELSRA</sequence>
<feature type="domain" description="DUF4470" evidence="5">
    <location>
        <begin position="55"/>
        <end position="152"/>
    </location>
</feature>
<keyword evidence="2" id="KW-0863">Zinc-finger</keyword>
<keyword evidence="7" id="KW-1185">Reference proteome</keyword>
<evidence type="ECO:0000259" key="5">
    <source>
        <dbReference type="Pfam" id="PF14737"/>
    </source>
</evidence>
<evidence type="ECO:0000256" key="3">
    <source>
        <dbReference type="ARBA" id="ARBA00022833"/>
    </source>
</evidence>
<accession>A0A177C2D9</accession>
<dbReference type="EMBL" id="KV441558">
    <property type="protein sequence ID" value="OAG01059.1"/>
    <property type="molecule type" value="Genomic_DNA"/>
</dbReference>
<keyword evidence="1" id="KW-0479">Metal-binding</keyword>
<dbReference type="GeneID" id="28758387"/>
<dbReference type="InterPro" id="IPR027974">
    <property type="entry name" value="DUF4470"/>
</dbReference>
<dbReference type="STRING" id="1460663.A0A177C2D9"/>
<dbReference type="OrthoDB" id="5282002at2759"/>
<evidence type="ECO:0000259" key="4">
    <source>
        <dbReference type="Pfam" id="PF01753"/>
    </source>
</evidence>
<keyword evidence="3" id="KW-0862">Zinc</keyword>
<reference evidence="6 7" key="1">
    <citation type="submission" date="2016-05" db="EMBL/GenBank/DDBJ databases">
        <title>Comparative analysis of secretome profiles of manganese(II)-oxidizing ascomycete fungi.</title>
        <authorList>
            <consortium name="DOE Joint Genome Institute"/>
            <person name="Zeiner C.A."/>
            <person name="Purvine S.O."/>
            <person name="Zink E.M."/>
            <person name="Wu S."/>
            <person name="Pasa-Tolic L."/>
            <person name="Chaput D.L."/>
            <person name="Haridas S."/>
            <person name="Grigoriev I.V."/>
            <person name="Santelli C.M."/>
            <person name="Hansel C.M."/>
        </authorList>
    </citation>
    <scope>NUCLEOTIDE SEQUENCE [LARGE SCALE GENOMIC DNA]</scope>
    <source>
        <strain evidence="6 7">AP3s5-JAC2a</strain>
    </source>
</reference>
<dbReference type="GO" id="GO:0008270">
    <property type="term" value="F:zinc ion binding"/>
    <property type="evidence" value="ECO:0007669"/>
    <property type="project" value="UniProtKB-KW"/>
</dbReference>
<evidence type="ECO:0000256" key="2">
    <source>
        <dbReference type="ARBA" id="ARBA00022771"/>
    </source>
</evidence>
<evidence type="ECO:0000313" key="6">
    <source>
        <dbReference type="EMBL" id="OAG01059.1"/>
    </source>
</evidence>
<protein>
    <submittedName>
        <fullName evidence="6">Uncharacterized protein</fullName>
    </submittedName>
</protein>
<evidence type="ECO:0000256" key="1">
    <source>
        <dbReference type="ARBA" id="ARBA00022723"/>
    </source>
</evidence>
<feature type="non-terminal residue" evidence="6">
    <location>
        <position position="1"/>
    </location>
</feature>
<evidence type="ECO:0000313" key="7">
    <source>
        <dbReference type="Proteomes" id="UP000077069"/>
    </source>
</evidence>
<feature type="domain" description="MYND-type" evidence="4">
    <location>
        <begin position="1"/>
        <end position="18"/>
    </location>
</feature>
<gene>
    <name evidence="6" type="ORF">CC84DRAFT_1101145</name>
</gene>
<dbReference type="Proteomes" id="UP000077069">
    <property type="component" value="Unassembled WGS sequence"/>
</dbReference>
<dbReference type="Gene3D" id="6.10.140.2220">
    <property type="match status" value="1"/>
</dbReference>
<dbReference type="RefSeq" id="XP_018031424.1">
    <property type="nucleotide sequence ID" value="XM_018174901.1"/>
</dbReference>
<proteinExistence type="predicted"/>
<name>A0A177C2D9_9PLEO</name>
<dbReference type="Pfam" id="PF14737">
    <property type="entry name" value="DUF4470"/>
    <property type="match status" value="1"/>
</dbReference>
<dbReference type="Pfam" id="PF01753">
    <property type="entry name" value="zf-MYND"/>
    <property type="match status" value="1"/>
</dbReference>
<dbReference type="InterPro" id="IPR002893">
    <property type="entry name" value="Znf_MYND"/>
</dbReference>
<dbReference type="SUPFAM" id="SSF144232">
    <property type="entry name" value="HIT/MYND zinc finger-like"/>
    <property type="match status" value="1"/>
</dbReference>
<dbReference type="InParanoid" id="A0A177C2D9"/>
<organism evidence="6 7">
    <name type="scientific">Paraphaeosphaeria sporulosa</name>
    <dbReference type="NCBI Taxonomy" id="1460663"/>
    <lineage>
        <taxon>Eukaryota</taxon>
        <taxon>Fungi</taxon>
        <taxon>Dikarya</taxon>
        <taxon>Ascomycota</taxon>
        <taxon>Pezizomycotina</taxon>
        <taxon>Dothideomycetes</taxon>
        <taxon>Pleosporomycetidae</taxon>
        <taxon>Pleosporales</taxon>
        <taxon>Massarineae</taxon>
        <taxon>Didymosphaeriaceae</taxon>
        <taxon>Paraphaeosphaeria</taxon>
    </lineage>
</organism>